<evidence type="ECO:0000313" key="1">
    <source>
        <dbReference type="EMBL" id="SUH09463.1"/>
    </source>
</evidence>
<evidence type="ECO:0000313" key="2">
    <source>
        <dbReference type="Proteomes" id="UP000254346"/>
    </source>
</evidence>
<keyword evidence="1" id="KW-0418">Kinase</keyword>
<name>A0A379VSA1_SALET</name>
<dbReference type="EMBL" id="UGXR01000001">
    <property type="protein sequence ID" value="SUH09463.1"/>
    <property type="molecule type" value="Genomic_DNA"/>
</dbReference>
<gene>
    <name evidence="1" type="ORF">NCTC8256_03433</name>
</gene>
<dbReference type="Proteomes" id="UP000254346">
    <property type="component" value="Unassembled WGS sequence"/>
</dbReference>
<protein>
    <submittedName>
        <fullName evidence="1">Ribokinase</fullName>
    </submittedName>
</protein>
<sequence>MNHIIQSGITSYSAYQTDKAPTGSALIYVSAVDGDNIIAIYPGAI</sequence>
<proteinExistence type="predicted"/>
<organism evidence="1 2">
    <name type="scientific">Salmonella enterica I</name>
    <dbReference type="NCBI Taxonomy" id="59201"/>
    <lineage>
        <taxon>Bacteria</taxon>
        <taxon>Pseudomonadati</taxon>
        <taxon>Pseudomonadota</taxon>
        <taxon>Gammaproteobacteria</taxon>
        <taxon>Enterobacterales</taxon>
        <taxon>Enterobacteriaceae</taxon>
        <taxon>Salmonella</taxon>
    </lineage>
</organism>
<dbReference type="GO" id="GO:0016301">
    <property type="term" value="F:kinase activity"/>
    <property type="evidence" value="ECO:0007669"/>
    <property type="project" value="UniProtKB-KW"/>
</dbReference>
<keyword evidence="1" id="KW-0808">Transferase</keyword>
<reference evidence="1 2" key="1">
    <citation type="submission" date="2018-06" db="EMBL/GenBank/DDBJ databases">
        <authorList>
            <consortium name="Pathogen Informatics"/>
            <person name="Doyle S."/>
        </authorList>
    </citation>
    <scope>NUCLEOTIDE SEQUENCE [LARGE SCALE GENOMIC DNA]</scope>
    <source>
        <strain evidence="1 2">NCTC8256</strain>
    </source>
</reference>
<dbReference type="AlphaFoldDB" id="A0A379VSA1"/>
<accession>A0A379VSA1</accession>